<dbReference type="Gene3D" id="2.60.120.920">
    <property type="match status" value="1"/>
</dbReference>
<name>L1ILU3_GUITC</name>
<organism evidence="2">
    <name type="scientific">Guillardia theta (strain CCMP2712)</name>
    <name type="common">Cryptophyte</name>
    <dbReference type="NCBI Taxonomy" id="905079"/>
    <lineage>
        <taxon>Eukaryota</taxon>
        <taxon>Cryptophyceae</taxon>
        <taxon>Pyrenomonadales</taxon>
        <taxon>Geminigeraceae</taxon>
        <taxon>Guillardia</taxon>
    </lineage>
</organism>
<dbReference type="InterPro" id="IPR006573">
    <property type="entry name" value="NHR_dom"/>
</dbReference>
<dbReference type="GeneID" id="17293965"/>
<protein>
    <recommendedName>
        <fullName evidence="1">NHR domain-containing protein</fullName>
    </recommendedName>
</protein>
<dbReference type="AlphaFoldDB" id="L1ILU3"/>
<dbReference type="EMBL" id="JH993062">
    <property type="protein sequence ID" value="EKX37226.1"/>
    <property type="molecule type" value="Genomic_DNA"/>
</dbReference>
<dbReference type="RefSeq" id="XP_005824206.1">
    <property type="nucleotide sequence ID" value="XM_005824149.1"/>
</dbReference>
<dbReference type="InterPro" id="IPR043136">
    <property type="entry name" value="B30.2/SPRY_sf"/>
</dbReference>
<dbReference type="PaxDb" id="55529-EKX37226"/>
<evidence type="ECO:0000313" key="4">
    <source>
        <dbReference type="Proteomes" id="UP000011087"/>
    </source>
</evidence>
<dbReference type="Pfam" id="PF07177">
    <property type="entry name" value="Neuralized"/>
    <property type="match status" value="1"/>
</dbReference>
<evidence type="ECO:0000259" key="1">
    <source>
        <dbReference type="Pfam" id="PF07177"/>
    </source>
</evidence>
<proteinExistence type="predicted"/>
<dbReference type="EnsemblProtists" id="EKX37226">
    <property type="protein sequence ID" value="EKX37226"/>
    <property type="gene ID" value="GUITHDRAFT_116641"/>
</dbReference>
<reference evidence="2 4" key="1">
    <citation type="journal article" date="2012" name="Nature">
        <title>Algal genomes reveal evolutionary mosaicism and the fate of nucleomorphs.</title>
        <authorList>
            <consortium name="DOE Joint Genome Institute"/>
            <person name="Curtis B.A."/>
            <person name="Tanifuji G."/>
            <person name="Burki F."/>
            <person name="Gruber A."/>
            <person name="Irimia M."/>
            <person name="Maruyama S."/>
            <person name="Arias M.C."/>
            <person name="Ball S.G."/>
            <person name="Gile G.H."/>
            <person name="Hirakawa Y."/>
            <person name="Hopkins J.F."/>
            <person name="Kuo A."/>
            <person name="Rensing S.A."/>
            <person name="Schmutz J."/>
            <person name="Symeonidi A."/>
            <person name="Elias M."/>
            <person name="Eveleigh R.J."/>
            <person name="Herman E.K."/>
            <person name="Klute M.J."/>
            <person name="Nakayama T."/>
            <person name="Obornik M."/>
            <person name="Reyes-Prieto A."/>
            <person name="Armbrust E.V."/>
            <person name="Aves S.J."/>
            <person name="Beiko R.G."/>
            <person name="Coutinho P."/>
            <person name="Dacks J.B."/>
            <person name="Durnford D.G."/>
            <person name="Fast N.M."/>
            <person name="Green B.R."/>
            <person name="Grisdale C.J."/>
            <person name="Hempel F."/>
            <person name="Henrissat B."/>
            <person name="Hoppner M.P."/>
            <person name="Ishida K."/>
            <person name="Kim E."/>
            <person name="Koreny L."/>
            <person name="Kroth P.G."/>
            <person name="Liu Y."/>
            <person name="Malik S.B."/>
            <person name="Maier U.G."/>
            <person name="McRose D."/>
            <person name="Mock T."/>
            <person name="Neilson J.A."/>
            <person name="Onodera N.T."/>
            <person name="Poole A.M."/>
            <person name="Pritham E.J."/>
            <person name="Richards T.A."/>
            <person name="Rocap G."/>
            <person name="Roy S.W."/>
            <person name="Sarai C."/>
            <person name="Schaack S."/>
            <person name="Shirato S."/>
            <person name="Slamovits C.H."/>
            <person name="Spencer D.F."/>
            <person name="Suzuki S."/>
            <person name="Worden A.Z."/>
            <person name="Zauner S."/>
            <person name="Barry K."/>
            <person name="Bell C."/>
            <person name="Bharti A.K."/>
            <person name="Crow J.A."/>
            <person name="Grimwood J."/>
            <person name="Kramer R."/>
            <person name="Lindquist E."/>
            <person name="Lucas S."/>
            <person name="Salamov A."/>
            <person name="McFadden G.I."/>
            <person name="Lane C.E."/>
            <person name="Keeling P.J."/>
            <person name="Gray M.W."/>
            <person name="Grigoriev I.V."/>
            <person name="Archibald J.M."/>
        </authorList>
    </citation>
    <scope>NUCLEOTIDE SEQUENCE</scope>
    <source>
        <strain evidence="2 4">CCMP2712</strain>
    </source>
</reference>
<dbReference type="HOGENOM" id="CLU_2781295_0_0_1"/>
<dbReference type="KEGG" id="gtt:GUITHDRAFT_116641"/>
<dbReference type="Proteomes" id="UP000011087">
    <property type="component" value="Unassembled WGS sequence"/>
</dbReference>
<gene>
    <name evidence="2" type="ORF">GUITHDRAFT_116641</name>
</gene>
<evidence type="ECO:0000313" key="2">
    <source>
        <dbReference type="EMBL" id="EKX37226.1"/>
    </source>
</evidence>
<evidence type="ECO:0000313" key="3">
    <source>
        <dbReference type="EnsemblProtists" id="EKX37226"/>
    </source>
</evidence>
<keyword evidence="4" id="KW-1185">Reference proteome</keyword>
<reference evidence="3" key="3">
    <citation type="submission" date="2016-03" db="UniProtKB">
        <authorList>
            <consortium name="EnsemblProtists"/>
        </authorList>
    </citation>
    <scope>IDENTIFICATION</scope>
</reference>
<feature type="domain" description="NHR" evidence="1">
    <location>
        <begin position="16"/>
        <end position="63"/>
    </location>
</feature>
<accession>L1ILU3</accession>
<reference evidence="4" key="2">
    <citation type="submission" date="2012-11" db="EMBL/GenBank/DDBJ databases">
        <authorList>
            <person name="Kuo A."/>
            <person name="Curtis B.A."/>
            <person name="Tanifuji G."/>
            <person name="Burki F."/>
            <person name="Gruber A."/>
            <person name="Irimia M."/>
            <person name="Maruyama S."/>
            <person name="Arias M.C."/>
            <person name="Ball S.G."/>
            <person name="Gile G.H."/>
            <person name="Hirakawa Y."/>
            <person name="Hopkins J.F."/>
            <person name="Rensing S.A."/>
            <person name="Schmutz J."/>
            <person name="Symeonidi A."/>
            <person name="Elias M."/>
            <person name="Eveleigh R.J."/>
            <person name="Herman E.K."/>
            <person name="Klute M.J."/>
            <person name="Nakayama T."/>
            <person name="Obornik M."/>
            <person name="Reyes-Prieto A."/>
            <person name="Armbrust E.V."/>
            <person name="Aves S.J."/>
            <person name="Beiko R.G."/>
            <person name="Coutinho P."/>
            <person name="Dacks J.B."/>
            <person name="Durnford D.G."/>
            <person name="Fast N.M."/>
            <person name="Green B.R."/>
            <person name="Grisdale C."/>
            <person name="Hempe F."/>
            <person name="Henrissat B."/>
            <person name="Hoppner M.P."/>
            <person name="Ishida K.-I."/>
            <person name="Kim E."/>
            <person name="Koreny L."/>
            <person name="Kroth P.G."/>
            <person name="Liu Y."/>
            <person name="Malik S.-B."/>
            <person name="Maier U.G."/>
            <person name="McRose D."/>
            <person name="Mock T."/>
            <person name="Neilson J.A."/>
            <person name="Onodera N.T."/>
            <person name="Poole A.M."/>
            <person name="Pritham E.J."/>
            <person name="Richards T.A."/>
            <person name="Rocap G."/>
            <person name="Roy S.W."/>
            <person name="Sarai C."/>
            <person name="Schaack S."/>
            <person name="Shirato S."/>
            <person name="Slamovits C.H."/>
            <person name="Spencer D.F."/>
            <person name="Suzuki S."/>
            <person name="Worden A.Z."/>
            <person name="Zauner S."/>
            <person name="Barry K."/>
            <person name="Bell C."/>
            <person name="Bharti A.K."/>
            <person name="Crow J.A."/>
            <person name="Grimwood J."/>
            <person name="Kramer R."/>
            <person name="Lindquist E."/>
            <person name="Lucas S."/>
            <person name="Salamov A."/>
            <person name="McFadden G.I."/>
            <person name="Lane C.E."/>
            <person name="Keeling P.J."/>
            <person name="Gray M.W."/>
            <person name="Grigoriev I.V."/>
            <person name="Archibald J.M."/>
        </authorList>
    </citation>
    <scope>NUCLEOTIDE SEQUENCE</scope>
    <source>
        <strain evidence="4">CCMP2712</strain>
    </source>
</reference>
<sequence length="69" mass="7387">MPGDRKFGLGKLNTADEIRVIRDGPRLSFLINGRQQGLAFDDLPPNVYACIGLYGQCLGAKIVGQGALP</sequence>
<dbReference type="OrthoDB" id="49113at2759"/>